<dbReference type="GO" id="GO:0005886">
    <property type="term" value="C:plasma membrane"/>
    <property type="evidence" value="ECO:0007669"/>
    <property type="project" value="TreeGrafter"/>
</dbReference>
<comment type="caution">
    <text evidence="7">The sequence shown here is derived from an EMBL/GenBank/DDBJ whole genome shotgun (WGS) entry which is preliminary data.</text>
</comment>
<name>A0A1V6Y903_PENNA</name>
<feature type="transmembrane region" description="Helical" evidence="5">
    <location>
        <begin position="33"/>
        <end position="53"/>
    </location>
</feature>
<protein>
    <submittedName>
        <fullName evidence="7">Uncharacterized protein</fullName>
    </submittedName>
</protein>
<gene>
    <name evidence="7" type="ORF">PENNAL_c0030G08225</name>
    <name evidence="6" type="ORF">PNAL_LOCUS9275</name>
</gene>
<keyword evidence="8" id="KW-1185">Reference proteome</keyword>
<keyword evidence="4 5" id="KW-0472">Membrane</keyword>
<dbReference type="Pfam" id="PF04479">
    <property type="entry name" value="RTA1"/>
    <property type="match status" value="1"/>
</dbReference>
<dbReference type="InterPro" id="IPR007568">
    <property type="entry name" value="RTA1"/>
</dbReference>
<dbReference type="Proteomes" id="UP000191691">
    <property type="component" value="Unassembled WGS sequence"/>
</dbReference>
<dbReference type="OrthoDB" id="4521223at2759"/>
<evidence type="ECO:0000256" key="2">
    <source>
        <dbReference type="ARBA" id="ARBA00022692"/>
    </source>
</evidence>
<dbReference type="EMBL" id="MOOB01000030">
    <property type="protein sequence ID" value="OQE83821.1"/>
    <property type="molecule type" value="Genomic_DNA"/>
</dbReference>
<evidence type="ECO:0000313" key="6">
    <source>
        <dbReference type="EMBL" id="CAG8275485.1"/>
    </source>
</evidence>
<reference evidence="6" key="3">
    <citation type="submission" date="2021-07" db="EMBL/GenBank/DDBJ databases">
        <authorList>
            <person name="Branca A.L. A."/>
        </authorList>
    </citation>
    <scope>NUCLEOTIDE SEQUENCE</scope>
</reference>
<evidence type="ECO:0000256" key="1">
    <source>
        <dbReference type="ARBA" id="ARBA00004141"/>
    </source>
</evidence>
<keyword evidence="3 5" id="KW-1133">Transmembrane helix</keyword>
<reference evidence="8" key="2">
    <citation type="journal article" date="2017" name="Nat. Microbiol.">
        <title>Global analysis of biosynthetic gene clusters reveals vast potential of secondary metabolite production in Penicillium species.</title>
        <authorList>
            <person name="Nielsen J.C."/>
            <person name="Grijseels S."/>
            <person name="Prigent S."/>
            <person name="Ji B."/>
            <person name="Dainat J."/>
            <person name="Nielsen K.F."/>
            <person name="Frisvad J.C."/>
            <person name="Workman M."/>
            <person name="Nielsen J."/>
        </authorList>
    </citation>
    <scope>NUCLEOTIDE SEQUENCE [LARGE SCALE GENOMIC DNA]</scope>
    <source>
        <strain evidence="8">IBT 13039</strain>
    </source>
</reference>
<dbReference type="EMBL" id="CAJVNV010000616">
    <property type="protein sequence ID" value="CAG8275485.1"/>
    <property type="molecule type" value="Genomic_DNA"/>
</dbReference>
<feature type="transmembrane region" description="Helical" evidence="5">
    <location>
        <begin position="73"/>
        <end position="97"/>
    </location>
</feature>
<evidence type="ECO:0000256" key="4">
    <source>
        <dbReference type="ARBA" id="ARBA00023136"/>
    </source>
</evidence>
<sequence>MALCLDFAWTVRKSQHKLNPEMHMSDLRDSIKWKSFLVGLAIAMLAIFVRSVFRVAEPKGGFHSALANNEVVFMVLEGVMLVIALLALTILHSGICFDGQWNKTKWAFRKSLDMEMSLISEILDGQAKARQIDDA</sequence>
<dbReference type="GO" id="GO:0000324">
    <property type="term" value="C:fungal-type vacuole"/>
    <property type="evidence" value="ECO:0007669"/>
    <property type="project" value="TreeGrafter"/>
</dbReference>
<dbReference type="PANTHER" id="PTHR31465:SF9">
    <property type="entry name" value="SPHINGOID LONG-CHAIN BASE TRANSPORTER RSB1"/>
    <property type="match status" value="1"/>
</dbReference>
<dbReference type="PANTHER" id="PTHR31465">
    <property type="entry name" value="PROTEIN RTA1-RELATED"/>
    <property type="match status" value="1"/>
</dbReference>
<dbReference type="STRING" id="60175.A0A1V6Y903"/>
<comment type="subcellular location">
    <subcellularLocation>
        <location evidence="1">Membrane</location>
        <topology evidence="1">Multi-pass membrane protein</topology>
    </subcellularLocation>
</comment>
<reference evidence="7" key="1">
    <citation type="submission" date="2016-10" db="EMBL/GenBank/DDBJ databases">
        <title>Uncovering the secondary metabolism of Penicillium species provides insights into the evolution of 6-MSA pathways.</title>
        <authorList>
            <person name="Nielsen J.C."/>
            <person name="Nielsen J."/>
        </authorList>
    </citation>
    <scope>NUCLEOTIDE SEQUENCE [LARGE SCALE GENOMIC DNA]</scope>
    <source>
        <strain evidence="7">IBT 13039</strain>
    </source>
</reference>
<evidence type="ECO:0000313" key="7">
    <source>
        <dbReference type="EMBL" id="OQE83821.1"/>
    </source>
</evidence>
<organism evidence="7 8">
    <name type="scientific">Penicillium nalgiovense</name>
    <dbReference type="NCBI Taxonomy" id="60175"/>
    <lineage>
        <taxon>Eukaryota</taxon>
        <taxon>Fungi</taxon>
        <taxon>Dikarya</taxon>
        <taxon>Ascomycota</taxon>
        <taxon>Pezizomycotina</taxon>
        <taxon>Eurotiomycetes</taxon>
        <taxon>Eurotiomycetidae</taxon>
        <taxon>Eurotiales</taxon>
        <taxon>Aspergillaceae</taxon>
        <taxon>Penicillium</taxon>
    </lineage>
</organism>
<dbReference type="AlphaFoldDB" id="A0A1V6Y903"/>
<accession>A0A1V6Y903</accession>
<keyword evidence="2 5" id="KW-0812">Transmembrane</keyword>
<evidence type="ECO:0000313" key="8">
    <source>
        <dbReference type="Proteomes" id="UP000191691"/>
    </source>
</evidence>
<proteinExistence type="predicted"/>
<evidence type="ECO:0000256" key="3">
    <source>
        <dbReference type="ARBA" id="ARBA00022989"/>
    </source>
</evidence>
<dbReference type="Proteomes" id="UP001153461">
    <property type="component" value="Unassembled WGS sequence"/>
</dbReference>
<evidence type="ECO:0000256" key="5">
    <source>
        <dbReference type="SAM" id="Phobius"/>
    </source>
</evidence>